<protein>
    <submittedName>
        <fullName evidence="1">Uncharacterized protein</fullName>
    </submittedName>
</protein>
<dbReference type="AlphaFoldDB" id="A0A0E9UXG1"/>
<organism evidence="1">
    <name type="scientific">Anguilla anguilla</name>
    <name type="common">European freshwater eel</name>
    <name type="synonym">Muraena anguilla</name>
    <dbReference type="NCBI Taxonomy" id="7936"/>
    <lineage>
        <taxon>Eukaryota</taxon>
        <taxon>Metazoa</taxon>
        <taxon>Chordata</taxon>
        <taxon>Craniata</taxon>
        <taxon>Vertebrata</taxon>
        <taxon>Euteleostomi</taxon>
        <taxon>Actinopterygii</taxon>
        <taxon>Neopterygii</taxon>
        <taxon>Teleostei</taxon>
        <taxon>Anguilliformes</taxon>
        <taxon>Anguillidae</taxon>
        <taxon>Anguilla</taxon>
    </lineage>
</organism>
<dbReference type="EMBL" id="GBXM01038080">
    <property type="protein sequence ID" value="JAH70497.1"/>
    <property type="molecule type" value="Transcribed_RNA"/>
</dbReference>
<accession>A0A0E9UXG1</accession>
<sequence>MCFILKHMTEVIGTQKKIFLTSYIYSDNIVFHFAFLQSIFYS</sequence>
<reference evidence="1" key="1">
    <citation type="submission" date="2014-11" db="EMBL/GenBank/DDBJ databases">
        <authorList>
            <person name="Amaro Gonzalez C."/>
        </authorList>
    </citation>
    <scope>NUCLEOTIDE SEQUENCE</scope>
</reference>
<proteinExistence type="predicted"/>
<evidence type="ECO:0000313" key="1">
    <source>
        <dbReference type="EMBL" id="JAH70497.1"/>
    </source>
</evidence>
<name>A0A0E9UXG1_ANGAN</name>
<reference evidence="1" key="2">
    <citation type="journal article" date="2015" name="Fish Shellfish Immunol.">
        <title>Early steps in the European eel (Anguilla anguilla)-Vibrio vulnificus interaction in the gills: Role of the RtxA13 toxin.</title>
        <authorList>
            <person name="Callol A."/>
            <person name="Pajuelo D."/>
            <person name="Ebbesson L."/>
            <person name="Teles M."/>
            <person name="MacKenzie S."/>
            <person name="Amaro C."/>
        </authorList>
    </citation>
    <scope>NUCLEOTIDE SEQUENCE</scope>
</reference>